<proteinExistence type="predicted"/>
<feature type="transmembrane region" description="Helical" evidence="16">
    <location>
        <begin position="493"/>
        <end position="516"/>
    </location>
</feature>
<dbReference type="SUPFAM" id="SSF52058">
    <property type="entry name" value="L domain-like"/>
    <property type="match status" value="1"/>
</dbReference>
<evidence type="ECO:0000256" key="8">
    <source>
        <dbReference type="ARBA" id="ARBA00022737"/>
    </source>
</evidence>
<keyword evidence="13 16" id="KW-0472">Membrane</keyword>
<comment type="subcellular location">
    <subcellularLocation>
        <location evidence="1">Membrane</location>
    </subcellularLocation>
</comment>
<keyword evidence="5" id="KW-0808">Transferase</keyword>
<evidence type="ECO:0000256" key="1">
    <source>
        <dbReference type="ARBA" id="ARBA00004370"/>
    </source>
</evidence>
<keyword evidence="11 15" id="KW-0067">ATP-binding</keyword>
<dbReference type="InterPro" id="IPR011009">
    <property type="entry name" value="Kinase-like_dom_sf"/>
</dbReference>
<dbReference type="PANTHER" id="PTHR45974">
    <property type="entry name" value="RECEPTOR-LIKE PROTEIN 55"/>
    <property type="match status" value="1"/>
</dbReference>
<evidence type="ECO:0000256" key="14">
    <source>
        <dbReference type="ARBA" id="ARBA00023180"/>
    </source>
</evidence>
<sequence length="651" mass="72410">MAMFSVKARLFLAFFFVIGIHNIFSYTDPNDVEILLSLKEVWKNTPPTWRTSSDPCGDLWEGVSCNDSRVTELKLPYIGLEGHLSGDIGGLTELITLDLSFNRYLTGPLSPRLGDLRNLKTLILAACGFSGNIPQELGNLTQLMSLALNSNQLIGSIPRSLGKLSKLVLLDLMENQLNGSLPVSTFDSPGLDLLLQAKHFHLSKNRLSGSIPPKLFSADMKLTHNQFSGSIPQTLGLVNTLELLRLDRNSLTGIVPSDLTNLKQILQLNLAHNNLTGPLPNLTQMTSLRVVDLSYTSFDASTAPDWFSSLPSLTRSLNMGNWKDLSQKQSLAYHRYNKSDLKPNFGSPVLNCETRLCSNGEKNNPQSCECQYPFVGSFYFRGSSIRDLSNDTLFQLLKYSLSNKLNLSIASVVIQKPVFESDDYLHIQLQLFPPFGKYFNRSEILRIASALSYQTFLLSPDLGSFYFIPLDQYNLLGKSPPDVGNFSSISNRWLIGIAIGCGLLLLTLLGVGVYAIKQKKRVSKAISLSKPFASWSSIEQISGEAPQLKEAIYFSYDELRKLTNNFSISNEIGAGGYGKVYRGITGYGQVFAIKRARQGSKQDAHEFKTEIELLSRVHHKNLVGLVGFCCEQGEQMLVYEFMPYGLLRDNL</sequence>
<dbReference type="Gene3D" id="3.80.10.10">
    <property type="entry name" value="Ribonuclease Inhibitor"/>
    <property type="match status" value="2"/>
</dbReference>
<evidence type="ECO:0000256" key="16">
    <source>
        <dbReference type="SAM" id="Phobius"/>
    </source>
</evidence>
<dbReference type="InterPro" id="IPR017441">
    <property type="entry name" value="Protein_kinase_ATP_BS"/>
</dbReference>
<dbReference type="EC" id="2.7.11.1" evidence="2"/>
<dbReference type="PANTHER" id="PTHR45974:SF242">
    <property type="entry name" value="LEUCINE-RICH REPEAT PROTEIN KINASE FAMILY PROTEIN"/>
    <property type="match status" value="1"/>
</dbReference>
<evidence type="ECO:0000256" key="11">
    <source>
        <dbReference type="ARBA" id="ARBA00022840"/>
    </source>
</evidence>
<evidence type="ECO:0000256" key="3">
    <source>
        <dbReference type="ARBA" id="ARBA00022527"/>
    </source>
</evidence>
<evidence type="ECO:0000313" key="19">
    <source>
        <dbReference type="EMBL" id="CAK9316413.1"/>
    </source>
</evidence>
<dbReference type="Pfam" id="PF00560">
    <property type="entry name" value="LRR_1"/>
    <property type="match status" value="2"/>
</dbReference>
<dbReference type="InterPro" id="IPR013210">
    <property type="entry name" value="LRR_N_plant-typ"/>
</dbReference>
<dbReference type="InterPro" id="IPR001245">
    <property type="entry name" value="Ser-Thr/Tyr_kinase_cat_dom"/>
</dbReference>
<evidence type="ECO:0000313" key="20">
    <source>
        <dbReference type="Proteomes" id="UP001642487"/>
    </source>
</evidence>
<dbReference type="Proteomes" id="UP001642487">
    <property type="component" value="Chromosome 2"/>
</dbReference>
<protein>
    <recommendedName>
        <fullName evidence="2">non-specific serine/threonine protein kinase</fullName>
        <ecNumber evidence="2">2.7.11.1</ecNumber>
    </recommendedName>
</protein>
<keyword evidence="8" id="KW-0677">Repeat</keyword>
<feature type="domain" description="Protein kinase" evidence="18">
    <location>
        <begin position="566"/>
        <end position="651"/>
    </location>
</feature>
<evidence type="ECO:0000256" key="7">
    <source>
        <dbReference type="ARBA" id="ARBA00022729"/>
    </source>
</evidence>
<evidence type="ECO:0000256" key="13">
    <source>
        <dbReference type="ARBA" id="ARBA00023136"/>
    </source>
</evidence>
<organism evidence="19 20">
    <name type="scientific">Citrullus colocynthis</name>
    <name type="common">colocynth</name>
    <dbReference type="NCBI Taxonomy" id="252529"/>
    <lineage>
        <taxon>Eukaryota</taxon>
        <taxon>Viridiplantae</taxon>
        <taxon>Streptophyta</taxon>
        <taxon>Embryophyta</taxon>
        <taxon>Tracheophyta</taxon>
        <taxon>Spermatophyta</taxon>
        <taxon>Magnoliopsida</taxon>
        <taxon>eudicotyledons</taxon>
        <taxon>Gunneridae</taxon>
        <taxon>Pentapetalae</taxon>
        <taxon>rosids</taxon>
        <taxon>fabids</taxon>
        <taxon>Cucurbitales</taxon>
        <taxon>Cucurbitaceae</taxon>
        <taxon>Benincaseae</taxon>
        <taxon>Citrullus</taxon>
    </lineage>
</organism>
<accession>A0ABP0Y7G7</accession>
<feature type="binding site" evidence="15">
    <location>
        <position position="594"/>
    </location>
    <ligand>
        <name>ATP</name>
        <dbReference type="ChEBI" id="CHEBI:30616"/>
    </ligand>
</feature>
<evidence type="ECO:0000256" key="5">
    <source>
        <dbReference type="ARBA" id="ARBA00022679"/>
    </source>
</evidence>
<dbReference type="Pfam" id="PF07714">
    <property type="entry name" value="PK_Tyr_Ser-Thr"/>
    <property type="match status" value="1"/>
</dbReference>
<dbReference type="Pfam" id="PF08263">
    <property type="entry name" value="LRRNT_2"/>
    <property type="match status" value="1"/>
</dbReference>
<keyword evidence="14" id="KW-0325">Glycoprotein</keyword>
<dbReference type="SUPFAM" id="SSF56112">
    <property type="entry name" value="Protein kinase-like (PK-like)"/>
    <property type="match status" value="1"/>
</dbReference>
<evidence type="ECO:0000256" key="9">
    <source>
        <dbReference type="ARBA" id="ARBA00022741"/>
    </source>
</evidence>
<evidence type="ECO:0000256" key="15">
    <source>
        <dbReference type="PROSITE-ProRule" id="PRU10141"/>
    </source>
</evidence>
<dbReference type="InterPro" id="IPR032675">
    <property type="entry name" value="LRR_dom_sf"/>
</dbReference>
<keyword evidence="4" id="KW-0433">Leucine-rich repeat</keyword>
<keyword evidence="6 16" id="KW-0812">Transmembrane</keyword>
<evidence type="ECO:0000256" key="6">
    <source>
        <dbReference type="ARBA" id="ARBA00022692"/>
    </source>
</evidence>
<feature type="non-terminal residue" evidence="19">
    <location>
        <position position="651"/>
    </location>
</feature>
<keyword evidence="7 17" id="KW-0732">Signal</keyword>
<dbReference type="InterPro" id="IPR001611">
    <property type="entry name" value="Leu-rich_rpt"/>
</dbReference>
<keyword evidence="12 16" id="KW-1133">Transmembrane helix</keyword>
<feature type="signal peptide" evidence="17">
    <location>
        <begin position="1"/>
        <end position="25"/>
    </location>
</feature>
<dbReference type="InterPro" id="IPR000719">
    <property type="entry name" value="Prot_kinase_dom"/>
</dbReference>
<dbReference type="PROSITE" id="PS50011">
    <property type="entry name" value="PROTEIN_KINASE_DOM"/>
    <property type="match status" value="1"/>
</dbReference>
<keyword evidence="9 15" id="KW-0547">Nucleotide-binding</keyword>
<reference evidence="19 20" key="1">
    <citation type="submission" date="2024-03" db="EMBL/GenBank/DDBJ databases">
        <authorList>
            <person name="Gkanogiannis A."/>
            <person name="Becerra Lopez-Lavalle L."/>
        </authorList>
    </citation>
    <scope>NUCLEOTIDE SEQUENCE [LARGE SCALE GENOMIC DNA]</scope>
</reference>
<feature type="chain" id="PRO_5045589231" description="non-specific serine/threonine protein kinase" evidence="17">
    <location>
        <begin position="26"/>
        <end position="651"/>
    </location>
</feature>
<gene>
    <name evidence="19" type="ORF">CITCOLO1_LOCUS8274</name>
</gene>
<dbReference type="PROSITE" id="PS00107">
    <property type="entry name" value="PROTEIN_KINASE_ATP"/>
    <property type="match status" value="1"/>
</dbReference>
<keyword evidence="20" id="KW-1185">Reference proteome</keyword>
<evidence type="ECO:0000256" key="4">
    <source>
        <dbReference type="ARBA" id="ARBA00022614"/>
    </source>
</evidence>
<keyword evidence="3" id="KW-0723">Serine/threonine-protein kinase</keyword>
<name>A0ABP0Y7G7_9ROSI</name>
<evidence type="ECO:0000259" key="18">
    <source>
        <dbReference type="PROSITE" id="PS50011"/>
    </source>
</evidence>
<evidence type="ECO:0000256" key="10">
    <source>
        <dbReference type="ARBA" id="ARBA00022777"/>
    </source>
</evidence>
<evidence type="ECO:0000256" key="17">
    <source>
        <dbReference type="SAM" id="SignalP"/>
    </source>
</evidence>
<evidence type="ECO:0000256" key="12">
    <source>
        <dbReference type="ARBA" id="ARBA00022989"/>
    </source>
</evidence>
<dbReference type="EMBL" id="OZ021736">
    <property type="protein sequence ID" value="CAK9316413.1"/>
    <property type="molecule type" value="Genomic_DNA"/>
</dbReference>
<evidence type="ECO:0000256" key="2">
    <source>
        <dbReference type="ARBA" id="ARBA00012513"/>
    </source>
</evidence>
<keyword evidence="10" id="KW-0418">Kinase</keyword>
<dbReference type="Gene3D" id="3.30.200.20">
    <property type="entry name" value="Phosphorylase Kinase, domain 1"/>
    <property type="match status" value="1"/>
</dbReference>